<gene>
    <name evidence="1" type="ORF">H8S02_06860</name>
</gene>
<proteinExistence type="predicted"/>
<name>A0ABR7GMY0_9FIRM</name>
<keyword evidence="2" id="KW-1185">Reference proteome</keyword>
<dbReference type="EMBL" id="JACOPK010000005">
    <property type="protein sequence ID" value="MBC5695663.1"/>
    <property type="molecule type" value="Genomic_DNA"/>
</dbReference>
<dbReference type="RefSeq" id="WP_186969885.1">
    <property type="nucleotide sequence ID" value="NZ_JACOPK010000005.1"/>
</dbReference>
<dbReference type="Proteomes" id="UP000641741">
    <property type="component" value="Unassembled WGS sequence"/>
</dbReference>
<sequence length="753" mass="87919">MPSAKFTESEVLEPSESFRERKKISEIEADLRAYFAWEKGKPLPGWIYDKLKKYPLLTEHTIKFLHWLRSQPATNKCKAKTCSLYDIMIDCMITDIIMSVLSEYEKQYRIKECRHLPHPASSASAPSIPDASYLSLLFPELPRHSIKMSNLRREPLHIYYKDAKDGSLLPRTLDTEFMQAITVLYHRYVRTPDMRYLLRPAAFLPLMDGHPYFMYSVEKYWGYYQTCCKRTADTVSTFERLREALLDSYECFPAAAPEEIPDTLTDADTSYFVHLIKIIRLLKEWIDFFEDRYYSFSLTGSNFDNPLLSYFNYWPEDLPLDVDTLIYSCFAEPEFARNPNLLALQRLRELINAPDAEQNLSYTLNECKSHLSNHLKELQEALTQAKESGSYAPIYQNLSGLFSPSKSLKAPTSLLVPLGQKKIREFGIFHIKKPFDFPVMNDYFLAVSDFAEQVLKYWSTQPGTSAFWFEREAQAEDHIQELADMHETADTYDRENPFDGWYDQPVTPQPLLFEPNDFVSGPCTRMFFTLLHRQIFPFCLIRKYGEDPDDPADKDRCITDYYLGSCAAARILEQLQKDLVSVNPDDIYCRTTYKIAEEENQQAEQLWLWAQHFLRTNQIDINRLEPSEIQVQTLFLDVTGSNFPLLYQTMEWLYPRNELDALLAEEIEKCGQDFLDPFLSLQISKYNQSHNPDPLLEYAQILNQAGSQYWEFIVKNQSSFVPENASKFFDKYLKFLRSRGVVSSSIRALHDEK</sequence>
<protein>
    <submittedName>
        <fullName evidence="1">Uncharacterized protein</fullName>
    </submittedName>
</protein>
<reference evidence="1 2" key="1">
    <citation type="submission" date="2020-08" db="EMBL/GenBank/DDBJ databases">
        <title>Genome public.</title>
        <authorList>
            <person name="Liu C."/>
            <person name="Sun Q."/>
        </authorList>
    </citation>
    <scope>NUCLEOTIDE SEQUENCE [LARGE SCALE GENOMIC DNA]</scope>
    <source>
        <strain evidence="1 2">M2</strain>
    </source>
</reference>
<accession>A0ABR7GMY0</accession>
<comment type="caution">
    <text evidence="1">The sequence shown here is derived from an EMBL/GenBank/DDBJ whole genome shotgun (WGS) entry which is preliminary data.</text>
</comment>
<evidence type="ECO:0000313" key="2">
    <source>
        <dbReference type="Proteomes" id="UP000641741"/>
    </source>
</evidence>
<organism evidence="1 2">
    <name type="scientific">Agathobaculum hominis</name>
    <dbReference type="NCBI Taxonomy" id="2763014"/>
    <lineage>
        <taxon>Bacteria</taxon>
        <taxon>Bacillati</taxon>
        <taxon>Bacillota</taxon>
        <taxon>Clostridia</taxon>
        <taxon>Eubacteriales</taxon>
        <taxon>Butyricicoccaceae</taxon>
        <taxon>Agathobaculum</taxon>
    </lineage>
</organism>
<evidence type="ECO:0000313" key="1">
    <source>
        <dbReference type="EMBL" id="MBC5695663.1"/>
    </source>
</evidence>